<proteinExistence type="predicted"/>
<dbReference type="Pfam" id="PF19788">
    <property type="entry name" value="DUF6272"/>
    <property type="match status" value="1"/>
</dbReference>
<dbReference type="Proteomes" id="UP000525298">
    <property type="component" value="Unassembled WGS sequence"/>
</dbReference>
<dbReference type="AlphaFoldDB" id="A0A7W0C9A9"/>
<dbReference type="InterPro" id="IPR046239">
    <property type="entry name" value="DUF6272"/>
</dbReference>
<sequence length="181" mass="20587">MMHQIEQFYEQLRHEGIIFSFSGPVSQSLLEGIGETLRQKMNLEETSTSVTQKVFSIFVELMQNVINYSAEKGIIGGEEQDLSLGVLIIGKQENHFYIQCGNYITQDQKGPLAEKLNKIQAMDKDELKRYYKQQRRKDPAEQSKGAGLGFIEMARKASQPIQFSILPTSTEKDFFVVTAII</sequence>
<reference evidence="1 2" key="1">
    <citation type="submission" date="2020-07" db="EMBL/GenBank/DDBJ databases">
        <title>Genomic Encyclopedia of Type Strains, Phase IV (KMG-IV): sequencing the most valuable type-strain genomes for metagenomic binning, comparative biology and taxonomic classification.</title>
        <authorList>
            <person name="Goeker M."/>
        </authorList>
    </citation>
    <scope>NUCLEOTIDE SEQUENCE [LARGE SCALE GENOMIC DNA]</scope>
    <source>
        <strain evidence="1 2">DSM 17721</strain>
    </source>
</reference>
<name>A0A7W0C9A9_9BACT</name>
<comment type="caution">
    <text evidence="1">The sequence shown here is derived from an EMBL/GenBank/DDBJ whole genome shotgun (WGS) entry which is preliminary data.</text>
</comment>
<dbReference type="RefSeq" id="WP_181551178.1">
    <property type="nucleotide sequence ID" value="NZ_JACDUS010000004.1"/>
</dbReference>
<organism evidence="1 2">
    <name type="scientific">Desulfosalsimonas propionicica</name>
    <dbReference type="NCBI Taxonomy" id="332175"/>
    <lineage>
        <taxon>Bacteria</taxon>
        <taxon>Pseudomonadati</taxon>
        <taxon>Thermodesulfobacteriota</taxon>
        <taxon>Desulfobacteria</taxon>
        <taxon>Desulfobacterales</taxon>
        <taxon>Desulfosalsimonadaceae</taxon>
        <taxon>Desulfosalsimonas</taxon>
    </lineage>
</organism>
<dbReference type="NCBIfam" id="NF038262">
    <property type="entry name" value="SiaB_fam_kinase"/>
    <property type="match status" value="1"/>
</dbReference>
<protein>
    <submittedName>
        <fullName evidence="1">Uncharacterized protein</fullName>
    </submittedName>
</protein>
<keyword evidence="2" id="KW-1185">Reference proteome</keyword>
<evidence type="ECO:0000313" key="1">
    <source>
        <dbReference type="EMBL" id="MBA2881528.1"/>
    </source>
</evidence>
<evidence type="ECO:0000313" key="2">
    <source>
        <dbReference type="Proteomes" id="UP000525298"/>
    </source>
</evidence>
<accession>A0A7W0C9A9</accession>
<dbReference type="EMBL" id="JACDUS010000004">
    <property type="protein sequence ID" value="MBA2881528.1"/>
    <property type="molecule type" value="Genomic_DNA"/>
</dbReference>
<gene>
    <name evidence="1" type="ORF">HNR65_001855</name>
</gene>